<reference evidence="1 2" key="1">
    <citation type="journal article" date="2019" name="Nat. Ecol. Evol.">
        <title>Megaphylogeny resolves global patterns of mushroom evolution.</title>
        <authorList>
            <person name="Varga T."/>
            <person name="Krizsan K."/>
            <person name="Foldi C."/>
            <person name="Dima B."/>
            <person name="Sanchez-Garcia M."/>
            <person name="Sanchez-Ramirez S."/>
            <person name="Szollosi G.J."/>
            <person name="Szarkandi J.G."/>
            <person name="Papp V."/>
            <person name="Albert L."/>
            <person name="Andreopoulos W."/>
            <person name="Angelini C."/>
            <person name="Antonin V."/>
            <person name="Barry K.W."/>
            <person name="Bougher N.L."/>
            <person name="Buchanan P."/>
            <person name="Buyck B."/>
            <person name="Bense V."/>
            <person name="Catcheside P."/>
            <person name="Chovatia M."/>
            <person name="Cooper J."/>
            <person name="Damon W."/>
            <person name="Desjardin D."/>
            <person name="Finy P."/>
            <person name="Geml J."/>
            <person name="Haridas S."/>
            <person name="Hughes K."/>
            <person name="Justo A."/>
            <person name="Karasinski D."/>
            <person name="Kautmanova I."/>
            <person name="Kiss B."/>
            <person name="Kocsube S."/>
            <person name="Kotiranta H."/>
            <person name="LaButti K.M."/>
            <person name="Lechner B.E."/>
            <person name="Liimatainen K."/>
            <person name="Lipzen A."/>
            <person name="Lukacs Z."/>
            <person name="Mihaltcheva S."/>
            <person name="Morgado L.N."/>
            <person name="Niskanen T."/>
            <person name="Noordeloos M.E."/>
            <person name="Ohm R.A."/>
            <person name="Ortiz-Santana B."/>
            <person name="Ovrebo C."/>
            <person name="Racz N."/>
            <person name="Riley R."/>
            <person name="Savchenko A."/>
            <person name="Shiryaev A."/>
            <person name="Soop K."/>
            <person name="Spirin V."/>
            <person name="Szebenyi C."/>
            <person name="Tomsovsky M."/>
            <person name="Tulloss R.E."/>
            <person name="Uehling J."/>
            <person name="Grigoriev I.V."/>
            <person name="Vagvolgyi C."/>
            <person name="Papp T."/>
            <person name="Martin F.M."/>
            <person name="Miettinen O."/>
            <person name="Hibbett D.S."/>
            <person name="Nagy L.G."/>
        </authorList>
    </citation>
    <scope>NUCLEOTIDE SEQUENCE [LARGE SCALE GENOMIC DNA]</scope>
    <source>
        <strain evidence="1 2">NL-1719</strain>
    </source>
</reference>
<keyword evidence="2" id="KW-1185">Reference proteome</keyword>
<accession>A0ACD3ASC8</accession>
<organism evidence="1 2">
    <name type="scientific">Pluteus cervinus</name>
    <dbReference type="NCBI Taxonomy" id="181527"/>
    <lineage>
        <taxon>Eukaryota</taxon>
        <taxon>Fungi</taxon>
        <taxon>Dikarya</taxon>
        <taxon>Basidiomycota</taxon>
        <taxon>Agaricomycotina</taxon>
        <taxon>Agaricomycetes</taxon>
        <taxon>Agaricomycetidae</taxon>
        <taxon>Agaricales</taxon>
        <taxon>Pluteineae</taxon>
        <taxon>Pluteaceae</taxon>
        <taxon>Pluteus</taxon>
    </lineage>
</organism>
<name>A0ACD3ASC8_9AGAR</name>
<proteinExistence type="predicted"/>
<dbReference type="EMBL" id="ML208352">
    <property type="protein sequence ID" value="TFK68432.1"/>
    <property type="molecule type" value="Genomic_DNA"/>
</dbReference>
<evidence type="ECO:0000313" key="2">
    <source>
        <dbReference type="Proteomes" id="UP000308600"/>
    </source>
</evidence>
<evidence type="ECO:0000313" key="1">
    <source>
        <dbReference type="EMBL" id="TFK68432.1"/>
    </source>
</evidence>
<gene>
    <name evidence="1" type="ORF">BDN72DRAFT_870961</name>
</gene>
<sequence length="425" mass="45218">MSTTRTFHNDPWPAQTPAALPSSSRPTKRSIKRRRIPQDVDLARRGSRNGSTSKVARQVVADQSLVSEAMEQCQFTSGNNVISCFPTADTVIAQHQWATFVWNSRRPELTQTNLVDIFLFHGDSRQQILHYRNVANPSDQAGSITAQANDSWWGSNGADWSGTNTSYPFYWVIIRSDTTLDGNQIPQPTFTAVQTTFADSVLAAMASSSASASLASVAASASLSAVNGKPTSPAEGPGFPRWAIAVIVILGFLAIAATCILAFLIIRRIRRRNADEAGSNRNSMGSASPMMAHAATSPGSPLLAGHGGPDGRGGGGDRGRDAHSVVSPDGASTISRAGSAGDTGPFSGQDAQIMADAFRKMLRKPDFAGQPVEEGESPESPDGKEELINRELAEEGRDIRSVSSSRGVRVETLGEGGDPVQDRPR</sequence>
<protein>
    <submittedName>
        <fullName evidence="1">Uncharacterized protein</fullName>
    </submittedName>
</protein>
<dbReference type="Proteomes" id="UP000308600">
    <property type="component" value="Unassembled WGS sequence"/>
</dbReference>